<gene>
    <name evidence="1" type="ORF">BJ969_002325</name>
</gene>
<protein>
    <submittedName>
        <fullName evidence="1">Uncharacterized protein</fullName>
    </submittedName>
</protein>
<keyword evidence="2" id="KW-1185">Reference proteome</keyword>
<reference evidence="1 2" key="1">
    <citation type="submission" date="2020-08" db="EMBL/GenBank/DDBJ databases">
        <title>Sequencing the genomes of 1000 actinobacteria strains.</title>
        <authorList>
            <person name="Klenk H.-P."/>
        </authorList>
    </citation>
    <scope>NUCLEOTIDE SEQUENCE [LARGE SCALE GENOMIC DNA]</scope>
    <source>
        <strain evidence="1 2">DSM 45582</strain>
    </source>
</reference>
<dbReference type="EMBL" id="JACHIV010000001">
    <property type="protein sequence ID" value="MBB5069237.1"/>
    <property type="molecule type" value="Genomic_DNA"/>
</dbReference>
<evidence type="ECO:0000313" key="1">
    <source>
        <dbReference type="EMBL" id="MBB5069237.1"/>
    </source>
</evidence>
<comment type="caution">
    <text evidence="1">The sequence shown here is derived from an EMBL/GenBank/DDBJ whole genome shotgun (WGS) entry which is preliminary data.</text>
</comment>
<dbReference type="AlphaFoldDB" id="A0A840NLV6"/>
<evidence type="ECO:0000313" key="2">
    <source>
        <dbReference type="Proteomes" id="UP000580474"/>
    </source>
</evidence>
<accession>A0A840NLV6</accession>
<organism evidence="1 2">
    <name type="scientific">Saccharopolyspora gloriosae</name>
    <dbReference type="NCBI Taxonomy" id="455344"/>
    <lineage>
        <taxon>Bacteria</taxon>
        <taxon>Bacillati</taxon>
        <taxon>Actinomycetota</taxon>
        <taxon>Actinomycetes</taxon>
        <taxon>Pseudonocardiales</taxon>
        <taxon>Pseudonocardiaceae</taxon>
        <taxon>Saccharopolyspora</taxon>
    </lineage>
</organism>
<name>A0A840NLV6_9PSEU</name>
<dbReference type="Proteomes" id="UP000580474">
    <property type="component" value="Unassembled WGS sequence"/>
</dbReference>
<sequence>MIESQARLLGQDGLDRLPAHPVRVVYGQVLPTLVDRLRCVR</sequence>
<proteinExistence type="predicted"/>